<reference evidence="2 3" key="1">
    <citation type="submission" date="2024-02" db="EMBL/GenBank/DDBJ databases">
        <authorList>
            <person name="Chen Y."/>
            <person name="Shah S."/>
            <person name="Dougan E. K."/>
            <person name="Thang M."/>
            <person name="Chan C."/>
        </authorList>
    </citation>
    <scope>NUCLEOTIDE SEQUENCE [LARGE SCALE GENOMIC DNA]</scope>
</reference>
<sequence length="509" mass="57861">MKSALEGDSPHRKQKKEKHSKSDRKKRKEETKRPRKKKEGTRTNGVKRPKRRFEDGAFWNSVAAGEGVMEADMWHPLAIQWAAMSKMASEQEVPIYANAEEAMRCLPERFSAFEKAAFPTNPRERCAALAAIAEIIADTFSKKDDNSMFFHFLRSLELALLERGEHLPDLAEDVAPRLRVKPLVTKTATVPAPLPVEWLEQEQQSGSKQGKPRSQKQAPPPPPQGQVTVPPMESAKPQADTDKDNAAADSSSSASEGDTETAEAKAAQRKVDAAALDAVYELCAAQRERPCHMDGLLHAENFRQFVHDMLRIATQPRHWEEAWRRTSFPQDLRPEATRSFLQCSMEFACAQSEAKDPAALVSASALGIAALSRSLLIKRQLVEEFFLEKMDDDPLVWEILSWLLFHWFPRNQTAGWGWWRVGWSWSEWWKVVERLLGKAQSFPQSALGMLKDAMIRMQEQKGCKRIFLKAPWDDHRRQNVIGKFSALMPELDSEEKVKVKLAPLRLWST</sequence>
<organism evidence="2 3">
    <name type="scientific">Durusdinium trenchii</name>
    <dbReference type="NCBI Taxonomy" id="1381693"/>
    <lineage>
        <taxon>Eukaryota</taxon>
        <taxon>Sar</taxon>
        <taxon>Alveolata</taxon>
        <taxon>Dinophyceae</taxon>
        <taxon>Suessiales</taxon>
        <taxon>Symbiodiniaceae</taxon>
        <taxon>Durusdinium</taxon>
    </lineage>
</organism>
<evidence type="ECO:0000256" key="1">
    <source>
        <dbReference type="SAM" id="MobiDB-lite"/>
    </source>
</evidence>
<evidence type="ECO:0000313" key="3">
    <source>
        <dbReference type="Proteomes" id="UP001642484"/>
    </source>
</evidence>
<feature type="compositionally biased region" description="Low complexity" evidence="1">
    <location>
        <begin position="247"/>
        <end position="256"/>
    </location>
</feature>
<gene>
    <name evidence="2" type="ORF">CCMP2556_LOCUS51739</name>
</gene>
<feature type="region of interest" description="Disordered" evidence="1">
    <location>
        <begin position="1"/>
        <end position="50"/>
    </location>
</feature>
<comment type="caution">
    <text evidence="2">The sequence shown here is derived from an EMBL/GenBank/DDBJ whole genome shotgun (WGS) entry which is preliminary data.</text>
</comment>
<proteinExistence type="predicted"/>
<protein>
    <submittedName>
        <fullName evidence="2">Uncharacterized protein</fullName>
    </submittedName>
</protein>
<dbReference type="Proteomes" id="UP001642484">
    <property type="component" value="Unassembled WGS sequence"/>
</dbReference>
<evidence type="ECO:0000313" key="2">
    <source>
        <dbReference type="EMBL" id="CAK9111502.1"/>
    </source>
</evidence>
<feature type="compositionally biased region" description="Basic residues" evidence="1">
    <location>
        <begin position="12"/>
        <end position="50"/>
    </location>
</feature>
<keyword evidence="3" id="KW-1185">Reference proteome</keyword>
<feature type="region of interest" description="Disordered" evidence="1">
    <location>
        <begin position="194"/>
        <end position="266"/>
    </location>
</feature>
<dbReference type="EMBL" id="CAXAMN010027572">
    <property type="protein sequence ID" value="CAK9111502.1"/>
    <property type="molecule type" value="Genomic_DNA"/>
</dbReference>
<name>A0ABP0SGK2_9DINO</name>
<accession>A0ABP0SGK2</accession>